<dbReference type="EMBL" id="MU793249">
    <property type="protein sequence ID" value="KAJ3790527.1"/>
    <property type="molecule type" value="Genomic_DNA"/>
</dbReference>
<accession>A0AA38U084</accession>
<protein>
    <submittedName>
        <fullName evidence="2">Uncharacterized protein</fullName>
    </submittedName>
</protein>
<feature type="region of interest" description="Disordered" evidence="1">
    <location>
        <begin position="90"/>
        <end position="117"/>
    </location>
</feature>
<dbReference type="AlphaFoldDB" id="A0AA38U084"/>
<evidence type="ECO:0000313" key="2">
    <source>
        <dbReference type="EMBL" id="KAJ3790527.1"/>
    </source>
</evidence>
<reference evidence="2" key="1">
    <citation type="submission" date="2022-08" db="EMBL/GenBank/DDBJ databases">
        <authorList>
            <consortium name="DOE Joint Genome Institute"/>
            <person name="Min B."/>
            <person name="Riley R."/>
            <person name="Sierra-Patev S."/>
            <person name="Naranjo-Ortiz M."/>
            <person name="Looney B."/>
            <person name="Konkel Z."/>
            <person name="Slot J.C."/>
            <person name="Sakamoto Y."/>
            <person name="Steenwyk J.L."/>
            <person name="Rokas A."/>
            <person name="Carro J."/>
            <person name="Camarero S."/>
            <person name="Ferreira P."/>
            <person name="Molpeceres G."/>
            <person name="Ruiz-Duenas F.J."/>
            <person name="Serrano A."/>
            <person name="Henrissat B."/>
            <person name="Drula E."/>
            <person name="Hughes K.W."/>
            <person name="Mata J.L."/>
            <person name="Ishikawa N.K."/>
            <person name="Vargas-Isla R."/>
            <person name="Ushijima S."/>
            <person name="Smith C.A."/>
            <person name="Ahrendt S."/>
            <person name="Andreopoulos W."/>
            <person name="He G."/>
            <person name="Labutti K."/>
            <person name="Lipzen A."/>
            <person name="Ng V."/>
            <person name="Sandor L."/>
            <person name="Barry K."/>
            <person name="Martinez A.T."/>
            <person name="Xiao Y."/>
            <person name="Gibbons J.G."/>
            <person name="Terashima K."/>
            <person name="Hibbett D.S."/>
            <person name="Grigoriev I.V."/>
        </authorList>
    </citation>
    <scope>NUCLEOTIDE SEQUENCE</scope>
    <source>
        <strain evidence="2">TFB10291</strain>
    </source>
</reference>
<dbReference type="Proteomes" id="UP001163798">
    <property type="component" value="Unassembled WGS sequence"/>
</dbReference>
<evidence type="ECO:0000313" key="3">
    <source>
        <dbReference type="Proteomes" id="UP001163798"/>
    </source>
</evidence>
<evidence type="ECO:0000256" key="1">
    <source>
        <dbReference type="SAM" id="MobiDB-lite"/>
    </source>
</evidence>
<keyword evidence="3" id="KW-1185">Reference proteome</keyword>
<gene>
    <name evidence="2" type="ORF">GGU10DRAFT_340355</name>
</gene>
<sequence>MQRALRHIKGHPKSLHTSMTIRWYSTEKPKSPHAQWYSDVLPAMVPIFLLGSAVYLGLQLAQTRLSHEKYMIEAQERAEILEAQIDALQRSRERDTEIPSPKSPKSPSGNSKWRLWS</sequence>
<feature type="compositionally biased region" description="Low complexity" evidence="1">
    <location>
        <begin position="99"/>
        <end position="108"/>
    </location>
</feature>
<proteinExistence type="predicted"/>
<name>A0AA38U084_9AGAR</name>
<comment type="caution">
    <text evidence="2">The sequence shown here is derived from an EMBL/GenBank/DDBJ whole genome shotgun (WGS) entry which is preliminary data.</text>
</comment>
<organism evidence="2 3">
    <name type="scientific">Lentinula aff. detonsa</name>
    <dbReference type="NCBI Taxonomy" id="2804958"/>
    <lineage>
        <taxon>Eukaryota</taxon>
        <taxon>Fungi</taxon>
        <taxon>Dikarya</taxon>
        <taxon>Basidiomycota</taxon>
        <taxon>Agaricomycotina</taxon>
        <taxon>Agaricomycetes</taxon>
        <taxon>Agaricomycetidae</taxon>
        <taxon>Agaricales</taxon>
        <taxon>Marasmiineae</taxon>
        <taxon>Omphalotaceae</taxon>
        <taxon>Lentinula</taxon>
    </lineage>
</organism>